<gene>
    <name evidence="2" type="ORF">SCHPADRAFT_938107</name>
</gene>
<proteinExistence type="predicted"/>
<evidence type="ECO:0000256" key="1">
    <source>
        <dbReference type="SAM" id="MobiDB-lite"/>
    </source>
</evidence>
<dbReference type="AlphaFoldDB" id="A0A0H2SGL2"/>
<organism evidence="2 3">
    <name type="scientific">Schizopora paradoxa</name>
    <dbReference type="NCBI Taxonomy" id="27342"/>
    <lineage>
        <taxon>Eukaryota</taxon>
        <taxon>Fungi</taxon>
        <taxon>Dikarya</taxon>
        <taxon>Basidiomycota</taxon>
        <taxon>Agaricomycotina</taxon>
        <taxon>Agaricomycetes</taxon>
        <taxon>Hymenochaetales</taxon>
        <taxon>Schizoporaceae</taxon>
        <taxon>Schizopora</taxon>
    </lineage>
</organism>
<evidence type="ECO:0000313" key="2">
    <source>
        <dbReference type="EMBL" id="KLO16206.1"/>
    </source>
</evidence>
<reference evidence="2 3" key="1">
    <citation type="submission" date="2015-04" db="EMBL/GenBank/DDBJ databases">
        <title>Complete genome sequence of Schizopora paradoxa KUC8140, a cosmopolitan wood degrader in East Asia.</title>
        <authorList>
            <consortium name="DOE Joint Genome Institute"/>
            <person name="Min B."/>
            <person name="Park H."/>
            <person name="Jang Y."/>
            <person name="Kim J.-J."/>
            <person name="Kim K.H."/>
            <person name="Pangilinan J."/>
            <person name="Lipzen A."/>
            <person name="Riley R."/>
            <person name="Grigoriev I.V."/>
            <person name="Spatafora J.W."/>
            <person name="Choi I.-G."/>
        </authorList>
    </citation>
    <scope>NUCLEOTIDE SEQUENCE [LARGE SCALE GENOMIC DNA]</scope>
    <source>
        <strain evidence="2 3">KUC8140</strain>
    </source>
</reference>
<dbReference type="Proteomes" id="UP000053477">
    <property type="component" value="Unassembled WGS sequence"/>
</dbReference>
<sequence>MAKPLPPSFTSLYRLVLRASSATVLHTRPAKTYLRKALRPSFEAAATVIHLLEEQEVKRETDGSSQTETEMRNWLEEFDERANNTLSLMLASTHSRGLPHQTIRNISLLNLGEKNFYREKQRTWLGRHPPSDPSYRVPTENDPRLWRAAMRRIEDAKLAKHASEMLFETTRMAEGSSGLVLGRPRYIRYVPPWWKTETPATSELPPDVPRRTSRAPYSRMGFGRRRSMVDR</sequence>
<feature type="compositionally biased region" description="Basic residues" evidence="1">
    <location>
        <begin position="222"/>
        <end position="231"/>
    </location>
</feature>
<keyword evidence="3" id="KW-1185">Reference proteome</keyword>
<protein>
    <submittedName>
        <fullName evidence="2">Uncharacterized protein</fullName>
    </submittedName>
</protein>
<dbReference type="InParanoid" id="A0A0H2SGL2"/>
<dbReference type="OrthoDB" id="2770090at2759"/>
<dbReference type="EMBL" id="KQ085919">
    <property type="protein sequence ID" value="KLO16206.1"/>
    <property type="molecule type" value="Genomic_DNA"/>
</dbReference>
<name>A0A0H2SGL2_9AGAM</name>
<accession>A0A0H2SGL2</accession>
<evidence type="ECO:0000313" key="3">
    <source>
        <dbReference type="Proteomes" id="UP000053477"/>
    </source>
</evidence>
<feature type="region of interest" description="Disordered" evidence="1">
    <location>
        <begin position="199"/>
        <end position="231"/>
    </location>
</feature>